<dbReference type="Proteomes" id="UP000887565">
    <property type="component" value="Unplaced"/>
</dbReference>
<name>A0A915L070_ROMCU</name>
<protein>
    <submittedName>
        <fullName evidence="2">Uncharacterized protein</fullName>
    </submittedName>
</protein>
<proteinExistence type="predicted"/>
<reference evidence="2" key="1">
    <citation type="submission" date="2022-11" db="UniProtKB">
        <authorList>
            <consortium name="WormBaseParasite"/>
        </authorList>
    </citation>
    <scope>IDENTIFICATION</scope>
</reference>
<organism evidence="1 2">
    <name type="scientific">Romanomermis culicivorax</name>
    <name type="common">Nematode worm</name>
    <dbReference type="NCBI Taxonomy" id="13658"/>
    <lineage>
        <taxon>Eukaryota</taxon>
        <taxon>Metazoa</taxon>
        <taxon>Ecdysozoa</taxon>
        <taxon>Nematoda</taxon>
        <taxon>Enoplea</taxon>
        <taxon>Dorylaimia</taxon>
        <taxon>Mermithida</taxon>
        <taxon>Mermithoidea</taxon>
        <taxon>Mermithidae</taxon>
        <taxon>Romanomermis</taxon>
    </lineage>
</organism>
<dbReference type="WBParaSite" id="nRc.2.0.1.t44462-RA">
    <property type="protein sequence ID" value="nRc.2.0.1.t44462-RA"/>
    <property type="gene ID" value="nRc.2.0.1.g44462"/>
</dbReference>
<keyword evidence="1" id="KW-1185">Reference proteome</keyword>
<evidence type="ECO:0000313" key="2">
    <source>
        <dbReference type="WBParaSite" id="nRc.2.0.1.t44462-RA"/>
    </source>
</evidence>
<accession>A0A915L070</accession>
<sequence>MKENPKRLGNYPIKARVQERFLYESDFLLKEFRSKIVGTSELFYTPEPLFDSLSLVQASKISRQVDFVLKCRKKVRGTTAIMIQKYKVILAFNTGCVSGAGGMVSGTGTSDFIDVTNGVKRNFVRCKYSMEISDMKT</sequence>
<evidence type="ECO:0000313" key="1">
    <source>
        <dbReference type="Proteomes" id="UP000887565"/>
    </source>
</evidence>
<dbReference type="AlphaFoldDB" id="A0A915L070"/>